<comment type="caution">
    <text evidence="1">The sequence shown here is derived from an EMBL/GenBank/DDBJ whole genome shotgun (WGS) entry which is preliminary data.</text>
</comment>
<evidence type="ECO:0000313" key="1">
    <source>
        <dbReference type="EMBL" id="MVX56868.1"/>
    </source>
</evidence>
<proteinExistence type="predicted"/>
<evidence type="ECO:0000313" key="2">
    <source>
        <dbReference type="Proteomes" id="UP000472580"/>
    </source>
</evidence>
<dbReference type="Proteomes" id="UP000472580">
    <property type="component" value="Unassembled WGS sequence"/>
</dbReference>
<gene>
    <name evidence="1" type="ORF">E5987_06555</name>
</gene>
<accession>A0A6L6YJL9</accession>
<dbReference type="RefSeq" id="WP_160335299.1">
    <property type="nucleotide sequence ID" value="NZ_CALPCV010000038.1"/>
</dbReference>
<reference evidence="1 2" key="1">
    <citation type="submission" date="2019-12" db="EMBL/GenBank/DDBJ databases">
        <title>Microbes associate with the intestines of laboratory mice.</title>
        <authorList>
            <person name="Navarre W."/>
            <person name="Wong E."/>
        </authorList>
    </citation>
    <scope>NUCLEOTIDE SEQUENCE [LARGE SCALE GENOMIC DNA]</scope>
    <source>
        <strain evidence="1 2">NM82_D38</strain>
    </source>
</reference>
<name>A0A6L6YJL9_9BURK</name>
<dbReference type="EMBL" id="WSRP01000017">
    <property type="protein sequence ID" value="MVX56868.1"/>
    <property type="molecule type" value="Genomic_DNA"/>
</dbReference>
<sequence>MTETGIVKEFKRYIETIEEAVEDGLGRENPSNFKRDALKPFSPHERKLIAEEIKEQKKQL</sequence>
<keyword evidence="2" id="KW-1185">Reference proteome</keyword>
<dbReference type="AlphaFoldDB" id="A0A6L6YJL9"/>
<protein>
    <submittedName>
        <fullName evidence="1">Uncharacterized protein</fullName>
    </submittedName>
</protein>
<organism evidence="1 2">
    <name type="scientific">Parasutterella muris</name>
    <dbReference type="NCBI Taxonomy" id="2565572"/>
    <lineage>
        <taxon>Bacteria</taxon>
        <taxon>Pseudomonadati</taxon>
        <taxon>Pseudomonadota</taxon>
        <taxon>Betaproteobacteria</taxon>
        <taxon>Burkholderiales</taxon>
        <taxon>Sutterellaceae</taxon>
        <taxon>Parasutterella</taxon>
    </lineage>
</organism>